<evidence type="ECO:0000256" key="9">
    <source>
        <dbReference type="ARBA" id="ARBA00023136"/>
    </source>
</evidence>
<evidence type="ECO:0000256" key="7">
    <source>
        <dbReference type="ARBA" id="ARBA00022967"/>
    </source>
</evidence>
<feature type="transmembrane region" description="Helical" evidence="12">
    <location>
        <begin position="164"/>
        <end position="184"/>
    </location>
</feature>
<accession>G2I627</accession>
<dbReference type="InterPro" id="IPR017969">
    <property type="entry name" value="Heavy-metal-associated_CS"/>
</dbReference>
<evidence type="ECO:0000259" key="13">
    <source>
        <dbReference type="PROSITE" id="PS50846"/>
    </source>
</evidence>
<feature type="domain" description="HMA" evidence="13">
    <location>
        <begin position="11"/>
        <end position="76"/>
    </location>
</feature>
<dbReference type="SUPFAM" id="SSF81653">
    <property type="entry name" value="Calcium ATPase, transduction domain A"/>
    <property type="match status" value="1"/>
</dbReference>
<dbReference type="PROSITE" id="PS01047">
    <property type="entry name" value="HMA_1"/>
    <property type="match status" value="2"/>
</dbReference>
<dbReference type="PANTHER" id="PTHR43520">
    <property type="entry name" value="ATP7, ISOFORM B"/>
    <property type="match status" value="1"/>
</dbReference>
<dbReference type="PROSITE" id="PS50846">
    <property type="entry name" value="HMA_2"/>
    <property type="match status" value="2"/>
</dbReference>
<evidence type="ECO:0000256" key="8">
    <source>
        <dbReference type="ARBA" id="ARBA00022989"/>
    </source>
</evidence>
<dbReference type="InterPro" id="IPR036163">
    <property type="entry name" value="HMA_dom_sf"/>
</dbReference>
<dbReference type="InterPro" id="IPR006121">
    <property type="entry name" value="HMA_dom"/>
</dbReference>
<dbReference type="eggNOG" id="COG2217">
    <property type="taxonomic scope" value="Bacteria"/>
</dbReference>
<dbReference type="PROSITE" id="PS00154">
    <property type="entry name" value="ATPASE_E1_E2"/>
    <property type="match status" value="1"/>
</dbReference>
<reference evidence="15" key="1">
    <citation type="journal article" date="2011" name="J. Bacteriol.">
        <title>Complete genome sequence of NBRC 3288, a unique cellulose-nonproducing strain of Gluconacetobacter xylinus isolated from vinegar.</title>
        <authorList>
            <person name="Ogino H."/>
            <person name="Azuma Y."/>
            <person name="Hosoyama A."/>
            <person name="Nakazawa H."/>
            <person name="Matsutani M."/>
            <person name="Hasegawa A."/>
            <person name="Otsuyama K."/>
            <person name="Matsushita K."/>
            <person name="Fujita N."/>
            <person name="Shirai M."/>
        </authorList>
    </citation>
    <scope>NUCLEOTIDE SEQUENCE [LARGE SCALE GENOMIC DNA]</scope>
    <source>
        <strain evidence="15">NBRC 3288 / BCRC 11682 / LMG 1693</strain>
    </source>
</reference>
<dbReference type="SFLD" id="SFLDG00002">
    <property type="entry name" value="C1.7:_P-type_atpase_like"/>
    <property type="match status" value="1"/>
</dbReference>
<dbReference type="SUPFAM" id="SSF81665">
    <property type="entry name" value="Calcium ATPase, transmembrane domain M"/>
    <property type="match status" value="1"/>
</dbReference>
<dbReference type="EC" id="7.2.2.9" evidence="10"/>
<dbReference type="FunFam" id="2.70.150.10:FF:000002">
    <property type="entry name" value="Copper-transporting ATPase 1, putative"/>
    <property type="match status" value="1"/>
</dbReference>
<proteinExistence type="inferred from homology"/>
<feature type="transmembrane region" description="Helical" evidence="12">
    <location>
        <begin position="226"/>
        <end position="249"/>
    </location>
</feature>
<dbReference type="NCBIfam" id="TIGR01525">
    <property type="entry name" value="ATPase-IB_hvy"/>
    <property type="match status" value="1"/>
</dbReference>
<dbReference type="GO" id="GO:0055070">
    <property type="term" value="P:copper ion homeostasis"/>
    <property type="evidence" value="ECO:0007669"/>
    <property type="project" value="TreeGrafter"/>
</dbReference>
<keyword evidence="8 12" id="KW-1133">Transmembrane helix</keyword>
<keyword evidence="5 12" id="KW-0547">Nucleotide-binding</keyword>
<dbReference type="NCBIfam" id="TIGR01511">
    <property type="entry name" value="ATPase-IB1_Cu"/>
    <property type="match status" value="1"/>
</dbReference>
<dbReference type="SUPFAM" id="SSF56784">
    <property type="entry name" value="HAD-like"/>
    <property type="match status" value="1"/>
</dbReference>
<dbReference type="InterPro" id="IPR023298">
    <property type="entry name" value="ATPase_P-typ_TM_dom_sf"/>
</dbReference>
<evidence type="ECO:0000256" key="11">
    <source>
        <dbReference type="ARBA" id="ARBA00047424"/>
    </source>
</evidence>
<dbReference type="InterPro" id="IPR023214">
    <property type="entry name" value="HAD_sf"/>
</dbReference>
<dbReference type="Pfam" id="PF00122">
    <property type="entry name" value="E1-E2_ATPase"/>
    <property type="match status" value="1"/>
</dbReference>
<dbReference type="PRINTS" id="PR00119">
    <property type="entry name" value="CATATPASE"/>
</dbReference>
<dbReference type="HOGENOM" id="CLU_001771_0_3_5"/>
<dbReference type="SFLD" id="SFLDF00027">
    <property type="entry name" value="p-type_atpase"/>
    <property type="match status" value="1"/>
</dbReference>
<dbReference type="GO" id="GO:0012505">
    <property type="term" value="C:endomembrane system"/>
    <property type="evidence" value="ECO:0007669"/>
    <property type="project" value="UniProtKB-SubCell"/>
</dbReference>
<evidence type="ECO:0000256" key="1">
    <source>
        <dbReference type="ARBA" id="ARBA00004127"/>
    </source>
</evidence>
<protein>
    <recommendedName>
        <fullName evidence="10">P-type Cu(2+) transporter</fullName>
        <ecNumber evidence="10">7.2.2.9</ecNumber>
    </recommendedName>
</protein>
<dbReference type="InterPro" id="IPR023299">
    <property type="entry name" value="ATPase_P-typ_cyto_dom_N"/>
</dbReference>
<dbReference type="NCBIfam" id="TIGR01494">
    <property type="entry name" value="ATPase_P-type"/>
    <property type="match status" value="1"/>
</dbReference>
<gene>
    <name evidence="14" type="ordered locus">GLX_11620</name>
</gene>
<dbReference type="PATRIC" id="fig|634177.7.peg.1338"/>
<feature type="transmembrane region" description="Helical" evidence="12">
    <location>
        <begin position="435"/>
        <end position="455"/>
    </location>
</feature>
<sequence>MACSRSGPMPQTFTFPVGGMSCAACAARIEKVLNRQDGVHATANLATERVQVTLDTPAATLANVASALGKAGFTVGEKSIDLAITGMSCAACSARIEKVLDRLPLTRASVNLATGRAHIVFVPGVTDPAALIARIEKAGYGAEPVEDTPQADPRMERAREWHAACRQFGLTLLLSLPFWGQMVMMLSGSMHMMPGWLQWLLATPVQAYCARHMYARAWKAVRGGGANMDVLVVLGTSIAYGFSAIVVALGLKQPIYFEASVAIITLISLGRLMESRARNQTGAGLESLLRLQPAIAHIETGGSIVDRPVADVRVGDTFVVRPGEAIPVDGTVTQGASEVNEAMLTGESLPTIKQPGSTVFGGTTNTTGALRATATGVGHDTALAHIVRMVEQAQGSKAAVQRLVDRIANIFVPAVLAIALVTFVVGWLVTGNAGWSIVSAVSVLVIACPCSLGLATPTAIMVGTGAGARAGILFRNADALERAQKLTTLIMDKTGTLTQGRPGVSDVLPTAGVNEHTLLAMACALEQDSEHPLARAIVAHAQANGVAPEPVTDFVAIPGKGVTARVGGIAACLGSPRFLTDSNLMPDTAVTDRLEHEGKTTIGVAANGRFLGYIALSDQLRPDAVATVSTLRAAGIRVIMLTGDNQHTAAVVARAVGVDDYRAGVLPADKAHEVQKYRSENAVVGMVGDGINDAPALAAADVSFAIGAGAAIALDTADIILMRSELGSVPDAISLSRATIAKIRQNLFFAFIYNILGLPLAAFGLLNPIVAGGAMAMSSLSVVSNALLLNRWKPGTRAGS</sequence>
<evidence type="ECO:0000256" key="4">
    <source>
        <dbReference type="ARBA" id="ARBA00022723"/>
    </source>
</evidence>
<dbReference type="Pfam" id="PF00702">
    <property type="entry name" value="Hydrolase"/>
    <property type="match status" value="1"/>
</dbReference>
<dbReference type="InterPro" id="IPR008250">
    <property type="entry name" value="ATPase_P-typ_transduc_dom_A_sf"/>
</dbReference>
<dbReference type="Gene3D" id="3.40.50.1000">
    <property type="entry name" value="HAD superfamily/HAD-like"/>
    <property type="match status" value="1"/>
</dbReference>
<evidence type="ECO:0000256" key="12">
    <source>
        <dbReference type="RuleBase" id="RU362081"/>
    </source>
</evidence>
<evidence type="ECO:0000313" key="14">
    <source>
        <dbReference type="EMBL" id="BAK83574.1"/>
    </source>
</evidence>
<dbReference type="InterPro" id="IPR036412">
    <property type="entry name" value="HAD-like_sf"/>
</dbReference>
<comment type="similarity">
    <text evidence="2 12">Belongs to the cation transport ATPase (P-type) (TC 3.A.3) family. Type IB subfamily.</text>
</comment>
<dbReference type="SFLD" id="SFLDS00003">
    <property type="entry name" value="Haloacid_Dehalogenase"/>
    <property type="match status" value="1"/>
</dbReference>
<dbReference type="CDD" id="cd00371">
    <property type="entry name" value="HMA"/>
    <property type="match status" value="2"/>
</dbReference>
<organism evidence="14 15">
    <name type="scientific">Komagataeibacter medellinensis (strain NBRC 3288 / BCRC 11682 / LMG 1693 / Kondo 51)</name>
    <name type="common">Gluconacetobacter medellinensis</name>
    <dbReference type="NCBI Taxonomy" id="634177"/>
    <lineage>
        <taxon>Bacteria</taxon>
        <taxon>Pseudomonadati</taxon>
        <taxon>Pseudomonadota</taxon>
        <taxon>Alphaproteobacteria</taxon>
        <taxon>Acetobacterales</taxon>
        <taxon>Acetobacteraceae</taxon>
        <taxon>Komagataeibacter</taxon>
    </lineage>
</organism>
<dbReference type="Gene3D" id="3.40.1110.10">
    <property type="entry name" value="Calcium-transporting ATPase, cytoplasmic domain N"/>
    <property type="match status" value="1"/>
</dbReference>
<dbReference type="KEGG" id="gxy:GLX_11620"/>
<feature type="transmembrane region" description="Helical" evidence="12">
    <location>
        <begin position="255"/>
        <end position="273"/>
    </location>
</feature>
<evidence type="ECO:0000256" key="3">
    <source>
        <dbReference type="ARBA" id="ARBA00022692"/>
    </source>
</evidence>
<keyword evidence="12" id="KW-1003">Cell membrane</keyword>
<comment type="subcellular location">
    <subcellularLocation>
        <location evidence="12">Cell membrane</location>
    </subcellularLocation>
    <subcellularLocation>
        <location evidence="1">Endomembrane system</location>
        <topology evidence="1">Multi-pass membrane protein</topology>
    </subcellularLocation>
</comment>
<dbReference type="EMBL" id="AP012159">
    <property type="protein sequence ID" value="BAK83574.1"/>
    <property type="molecule type" value="Genomic_DNA"/>
</dbReference>
<dbReference type="GO" id="GO:0043682">
    <property type="term" value="F:P-type divalent copper transporter activity"/>
    <property type="evidence" value="ECO:0007669"/>
    <property type="project" value="UniProtKB-EC"/>
</dbReference>
<dbReference type="Gene3D" id="3.30.70.100">
    <property type="match status" value="2"/>
</dbReference>
<comment type="catalytic activity">
    <reaction evidence="11">
        <text>Cu(2+)(in) + ATP + H2O = Cu(2+)(out) + ADP + phosphate + H(+)</text>
        <dbReference type="Rhea" id="RHEA:10376"/>
        <dbReference type="ChEBI" id="CHEBI:15377"/>
        <dbReference type="ChEBI" id="CHEBI:15378"/>
        <dbReference type="ChEBI" id="CHEBI:29036"/>
        <dbReference type="ChEBI" id="CHEBI:30616"/>
        <dbReference type="ChEBI" id="CHEBI:43474"/>
        <dbReference type="ChEBI" id="CHEBI:456216"/>
        <dbReference type="EC" id="7.2.2.9"/>
    </reaction>
</comment>
<keyword evidence="9 12" id="KW-0472">Membrane</keyword>
<dbReference type="PROSITE" id="PS51257">
    <property type="entry name" value="PROKAR_LIPOPROTEIN"/>
    <property type="match status" value="1"/>
</dbReference>
<evidence type="ECO:0000256" key="5">
    <source>
        <dbReference type="ARBA" id="ARBA00022741"/>
    </source>
</evidence>
<dbReference type="Pfam" id="PF00403">
    <property type="entry name" value="HMA"/>
    <property type="match status" value="2"/>
</dbReference>
<dbReference type="PANTHER" id="PTHR43520:SF8">
    <property type="entry name" value="P-TYPE CU(+) TRANSPORTER"/>
    <property type="match status" value="1"/>
</dbReference>
<dbReference type="GO" id="GO:0005886">
    <property type="term" value="C:plasma membrane"/>
    <property type="evidence" value="ECO:0007669"/>
    <property type="project" value="UniProtKB-SubCell"/>
</dbReference>
<evidence type="ECO:0000313" key="15">
    <source>
        <dbReference type="Proteomes" id="UP000009044"/>
    </source>
</evidence>
<evidence type="ECO:0000256" key="6">
    <source>
        <dbReference type="ARBA" id="ARBA00022840"/>
    </source>
</evidence>
<dbReference type="InterPro" id="IPR044492">
    <property type="entry name" value="P_typ_ATPase_HD_dom"/>
</dbReference>
<name>G2I627_KOMMN</name>
<evidence type="ECO:0000256" key="10">
    <source>
        <dbReference type="ARBA" id="ARBA00038904"/>
    </source>
</evidence>
<dbReference type="CDD" id="cd02094">
    <property type="entry name" value="P-type_ATPase_Cu-like"/>
    <property type="match status" value="1"/>
</dbReference>
<keyword evidence="6 12" id="KW-0067">ATP-binding</keyword>
<keyword evidence="4 12" id="KW-0479">Metal-binding</keyword>
<keyword evidence="7" id="KW-1278">Translocase</keyword>
<dbReference type="AlphaFoldDB" id="G2I627"/>
<dbReference type="STRING" id="634177.GLX_11620"/>
<dbReference type="InterPro" id="IPR027256">
    <property type="entry name" value="P-typ_ATPase_IB"/>
</dbReference>
<feature type="transmembrane region" description="Helical" evidence="12">
    <location>
        <begin position="769"/>
        <end position="789"/>
    </location>
</feature>
<dbReference type="GO" id="GO:0016887">
    <property type="term" value="F:ATP hydrolysis activity"/>
    <property type="evidence" value="ECO:0007669"/>
    <property type="project" value="InterPro"/>
</dbReference>
<feature type="transmembrane region" description="Helical" evidence="12">
    <location>
        <begin position="196"/>
        <end position="214"/>
    </location>
</feature>
<dbReference type="InterPro" id="IPR059000">
    <property type="entry name" value="ATPase_P-type_domA"/>
</dbReference>
<dbReference type="FunFam" id="3.30.70.100:FF:000005">
    <property type="entry name" value="Copper-exporting P-type ATPase A"/>
    <property type="match status" value="1"/>
</dbReference>
<dbReference type="GO" id="GO:0005507">
    <property type="term" value="F:copper ion binding"/>
    <property type="evidence" value="ECO:0007669"/>
    <property type="project" value="TreeGrafter"/>
</dbReference>
<dbReference type="InterPro" id="IPR001757">
    <property type="entry name" value="P_typ_ATPase"/>
</dbReference>
<evidence type="ECO:0000256" key="2">
    <source>
        <dbReference type="ARBA" id="ARBA00006024"/>
    </source>
</evidence>
<feature type="transmembrane region" description="Helical" evidence="12">
    <location>
        <begin position="746"/>
        <end position="763"/>
    </location>
</feature>
<dbReference type="PRINTS" id="PR00943">
    <property type="entry name" value="CUATPASE"/>
</dbReference>
<dbReference type="Proteomes" id="UP000009044">
    <property type="component" value="Chromosome"/>
</dbReference>
<keyword evidence="3 12" id="KW-0812">Transmembrane</keyword>
<dbReference type="Gene3D" id="2.70.150.10">
    <property type="entry name" value="Calcium-transporting ATPase, cytoplasmic transduction domain A"/>
    <property type="match status" value="1"/>
</dbReference>
<feature type="transmembrane region" description="Helical" evidence="12">
    <location>
        <begin position="407"/>
        <end position="429"/>
    </location>
</feature>
<dbReference type="GO" id="GO:0005524">
    <property type="term" value="F:ATP binding"/>
    <property type="evidence" value="ECO:0007669"/>
    <property type="project" value="UniProtKB-UniRule"/>
</dbReference>
<dbReference type="SUPFAM" id="SSF55008">
    <property type="entry name" value="HMA, heavy metal-associated domain"/>
    <property type="match status" value="2"/>
</dbReference>
<dbReference type="InterPro" id="IPR018303">
    <property type="entry name" value="ATPase_P-typ_P_site"/>
</dbReference>
<feature type="domain" description="HMA" evidence="13">
    <location>
        <begin position="78"/>
        <end position="143"/>
    </location>
</feature>